<evidence type="ECO:0000256" key="2">
    <source>
        <dbReference type="ARBA" id="ARBA00007656"/>
    </source>
</evidence>
<dbReference type="SUPFAM" id="SSF54534">
    <property type="entry name" value="FKBP-like"/>
    <property type="match status" value="1"/>
</dbReference>
<name>A0ABV6ZZG5_9PROT</name>
<dbReference type="EC" id="5.2.1.8" evidence="3"/>
<sequence>MIRYLSLIPAFAVLLLVSCGPDVPDSDDGISLPGDAVLAEGEEVIAAEVNGTVIRHSDVLREAAAQGVIAQGGTLATGDPSYQRVLDELIDQRLLALEARRLGLRDTPQARRRIAMAEERILGNVLLESTIAEAVTDERVQRVFEEQSELSRPATEVRARHILVSSREEADEIRRLIEAGADFAELAVRYSLDTATRLEGGDLGYFTRQGVLPAFAEVAFDTPAGQVSEPFETASGWHLLKVENLRTAEGRTLDQMRPGIVRFLTFQEIETLITRLEEEADIRRREPVEPGVLRADGDPVPPADAPEETGDDAPEDGE</sequence>
<dbReference type="Gene3D" id="1.10.4030.10">
    <property type="entry name" value="Porin chaperone SurA, peptide-binding domain"/>
    <property type="match status" value="1"/>
</dbReference>
<dbReference type="PROSITE" id="PS50198">
    <property type="entry name" value="PPIC_PPIASE_2"/>
    <property type="match status" value="1"/>
</dbReference>
<comment type="catalytic activity">
    <reaction evidence="1">
        <text>[protein]-peptidylproline (omega=180) = [protein]-peptidylproline (omega=0)</text>
        <dbReference type="Rhea" id="RHEA:16237"/>
        <dbReference type="Rhea" id="RHEA-COMP:10747"/>
        <dbReference type="Rhea" id="RHEA-COMP:10748"/>
        <dbReference type="ChEBI" id="CHEBI:83833"/>
        <dbReference type="ChEBI" id="CHEBI:83834"/>
        <dbReference type="EC" id="5.2.1.8"/>
    </reaction>
</comment>
<dbReference type="PROSITE" id="PS51257">
    <property type="entry name" value="PROKAR_LIPOPROTEIN"/>
    <property type="match status" value="1"/>
</dbReference>
<evidence type="ECO:0000256" key="9">
    <source>
        <dbReference type="SAM" id="MobiDB-lite"/>
    </source>
</evidence>
<evidence type="ECO:0000313" key="12">
    <source>
        <dbReference type="Proteomes" id="UP001595379"/>
    </source>
</evidence>
<dbReference type="InterPro" id="IPR027304">
    <property type="entry name" value="Trigger_fact/SurA_dom_sf"/>
</dbReference>
<feature type="compositionally biased region" description="Basic and acidic residues" evidence="9">
    <location>
        <begin position="279"/>
        <end position="288"/>
    </location>
</feature>
<evidence type="ECO:0000256" key="3">
    <source>
        <dbReference type="ARBA" id="ARBA00013194"/>
    </source>
</evidence>
<organism evidence="11 12">
    <name type="scientific">Hyphobacterium vulgare</name>
    <dbReference type="NCBI Taxonomy" id="1736751"/>
    <lineage>
        <taxon>Bacteria</taxon>
        <taxon>Pseudomonadati</taxon>
        <taxon>Pseudomonadota</taxon>
        <taxon>Alphaproteobacteria</taxon>
        <taxon>Maricaulales</taxon>
        <taxon>Maricaulaceae</taxon>
        <taxon>Hyphobacterium</taxon>
    </lineage>
</organism>
<dbReference type="Gene3D" id="3.10.50.40">
    <property type="match status" value="1"/>
</dbReference>
<proteinExistence type="inferred from homology"/>
<dbReference type="InterPro" id="IPR046357">
    <property type="entry name" value="PPIase_dom_sf"/>
</dbReference>
<evidence type="ECO:0000256" key="1">
    <source>
        <dbReference type="ARBA" id="ARBA00000971"/>
    </source>
</evidence>
<dbReference type="PROSITE" id="PS01096">
    <property type="entry name" value="PPIC_PPIASE_1"/>
    <property type="match status" value="1"/>
</dbReference>
<dbReference type="InterPro" id="IPR000297">
    <property type="entry name" value="PPIase_PpiC"/>
</dbReference>
<dbReference type="InterPro" id="IPR050245">
    <property type="entry name" value="PrsA_foldase"/>
</dbReference>
<dbReference type="GO" id="GO:0003755">
    <property type="term" value="F:peptidyl-prolyl cis-trans isomerase activity"/>
    <property type="evidence" value="ECO:0007669"/>
    <property type="project" value="UniProtKB-EC"/>
</dbReference>
<feature type="compositionally biased region" description="Acidic residues" evidence="9">
    <location>
        <begin position="305"/>
        <end position="318"/>
    </location>
</feature>
<evidence type="ECO:0000256" key="5">
    <source>
        <dbReference type="ARBA" id="ARBA00023110"/>
    </source>
</evidence>
<dbReference type="SUPFAM" id="SSF109998">
    <property type="entry name" value="Triger factor/SurA peptide-binding domain-like"/>
    <property type="match status" value="1"/>
</dbReference>
<evidence type="ECO:0000259" key="10">
    <source>
        <dbReference type="PROSITE" id="PS50198"/>
    </source>
</evidence>
<evidence type="ECO:0000256" key="6">
    <source>
        <dbReference type="ARBA" id="ARBA00030642"/>
    </source>
</evidence>
<evidence type="ECO:0000256" key="8">
    <source>
        <dbReference type="PROSITE-ProRule" id="PRU00278"/>
    </source>
</evidence>
<protein>
    <recommendedName>
        <fullName evidence="4">Parvulin-like PPIase</fullName>
        <ecNumber evidence="3">5.2.1.8</ecNumber>
    </recommendedName>
    <alternativeName>
        <fullName evidence="6">Peptidyl-prolyl cis-trans isomerase plp</fullName>
    </alternativeName>
    <alternativeName>
        <fullName evidence="7">Rotamase plp</fullName>
    </alternativeName>
</protein>
<keyword evidence="12" id="KW-1185">Reference proteome</keyword>
<dbReference type="RefSeq" id="WP_343165798.1">
    <property type="nucleotide sequence ID" value="NZ_JBHRSV010000024.1"/>
</dbReference>
<feature type="region of interest" description="Disordered" evidence="9">
    <location>
        <begin position="279"/>
        <end position="318"/>
    </location>
</feature>
<keyword evidence="8 11" id="KW-0413">Isomerase</keyword>
<dbReference type="Pfam" id="PF00639">
    <property type="entry name" value="Rotamase"/>
    <property type="match status" value="1"/>
</dbReference>
<feature type="domain" description="PpiC" evidence="10">
    <location>
        <begin position="154"/>
        <end position="244"/>
    </location>
</feature>
<reference evidence="12" key="1">
    <citation type="journal article" date="2019" name="Int. J. Syst. Evol. Microbiol.">
        <title>The Global Catalogue of Microorganisms (GCM) 10K type strain sequencing project: providing services to taxonomists for standard genome sequencing and annotation.</title>
        <authorList>
            <consortium name="The Broad Institute Genomics Platform"/>
            <consortium name="The Broad Institute Genome Sequencing Center for Infectious Disease"/>
            <person name="Wu L."/>
            <person name="Ma J."/>
        </authorList>
    </citation>
    <scope>NUCLEOTIDE SEQUENCE [LARGE SCALE GENOMIC DNA]</scope>
    <source>
        <strain evidence="12">KCTC 52487</strain>
    </source>
</reference>
<evidence type="ECO:0000256" key="7">
    <source>
        <dbReference type="ARBA" id="ARBA00031484"/>
    </source>
</evidence>
<dbReference type="PANTHER" id="PTHR47245:SF2">
    <property type="entry name" value="PEPTIDYL-PROLYL CIS-TRANS ISOMERASE HP_0175-RELATED"/>
    <property type="match status" value="1"/>
</dbReference>
<evidence type="ECO:0000256" key="4">
    <source>
        <dbReference type="ARBA" id="ARBA00018370"/>
    </source>
</evidence>
<dbReference type="PANTHER" id="PTHR47245">
    <property type="entry name" value="PEPTIDYLPROLYL ISOMERASE"/>
    <property type="match status" value="1"/>
</dbReference>
<evidence type="ECO:0000313" key="11">
    <source>
        <dbReference type="EMBL" id="MFC2926773.1"/>
    </source>
</evidence>
<dbReference type="EMBL" id="JBHRSV010000024">
    <property type="protein sequence ID" value="MFC2926773.1"/>
    <property type="molecule type" value="Genomic_DNA"/>
</dbReference>
<comment type="caution">
    <text evidence="11">The sequence shown here is derived from an EMBL/GenBank/DDBJ whole genome shotgun (WGS) entry which is preliminary data.</text>
</comment>
<dbReference type="InterPro" id="IPR023058">
    <property type="entry name" value="PPIase_PpiC_CS"/>
</dbReference>
<comment type="similarity">
    <text evidence="2">Belongs to the PpiC/parvulin rotamase family.</text>
</comment>
<gene>
    <name evidence="11" type="ORF">ACFOOR_11710</name>
</gene>
<keyword evidence="5 8" id="KW-0697">Rotamase</keyword>
<accession>A0ABV6ZZG5</accession>
<dbReference type="Proteomes" id="UP001595379">
    <property type="component" value="Unassembled WGS sequence"/>
</dbReference>